<sequence length="157" mass="17134">MPANSISVERVIAAPAAAIFALLSDAAKHSAFDGSGTVEGTTEPRPLTLGARFTMAMRSRPESLFLPYRTTNTVVEFEPDRRIAWKTTMGPLGLVGGRIWRYQLEPVESGRATLVRETWDVSRDRQRPLLALSGAARHAEDGMRATLARLAALVEDA</sequence>
<accession>A0A5N5V3I4</accession>
<dbReference type="Pfam" id="PF10604">
    <property type="entry name" value="Polyketide_cyc2"/>
    <property type="match status" value="1"/>
</dbReference>
<evidence type="ECO:0000313" key="2">
    <source>
        <dbReference type="Proteomes" id="UP000325690"/>
    </source>
</evidence>
<dbReference type="RefSeq" id="WP_003886314.1">
    <property type="nucleotide sequence ID" value="NZ_ANBO01000023.1"/>
</dbReference>
<dbReference type="InterPro" id="IPR023393">
    <property type="entry name" value="START-like_dom_sf"/>
</dbReference>
<dbReference type="SUPFAM" id="SSF55961">
    <property type="entry name" value="Bet v1-like"/>
    <property type="match status" value="1"/>
</dbReference>
<reference evidence="1 2" key="1">
    <citation type="submission" date="2012-10" db="EMBL/GenBank/DDBJ databases">
        <title>The draft sequence of the Mycobacterium pheli genome.</title>
        <authorList>
            <person name="Pettersson B.M.F."/>
            <person name="Das S."/>
            <person name="Dasgupta S."/>
            <person name="Bhattacharya A."/>
            <person name="Kirsebom L.A."/>
        </authorList>
    </citation>
    <scope>NUCLEOTIDE SEQUENCE [LARGE SCALE GENOMIC DNA]</scope>
    <source>
        <strain evidence="1 2">CCUG 21000</strain>
    </source>
</reference>
<organism evidence="1 2">
    <name type="scientific">Mycolicibacterium phlei DSM 43239 = CCUG 21000</name>
    <dbReference type="NCBI Taxonomy" id="1226750"/>
    <lineage>
        <taxon>Bacteria</taxon>
        <taxon>Bacillati</taxon>
        <taxon>Actinomycetota</taxon>
        <taxon>Actinomycetes</taxon>
        <taxon>Mycobacteriales</taxon>
        <taxon>Mycobacteriaceae</taxon>
        <taxon>Mycolicibacterium</taxon>
    </lineage>
</organism>
<gene>
    <name evidence="1" type="ORF">MPHL21000_10455</name>
</gene>
<dbReference type="EMBL" id="ANBP01000012">
    <property type="protein sequence ID" value="KAB7756492.1"/>
    <property type="molecule type" value="Genomic_DNA"/>
</dbReference>
<keyword evidence="1" id="KW-0808">Transferase</keyword>
<dbReference type="Proteomes" id="UP000325690">
    <property type="component" value="Unassembled WGS sequence"/>
</dbReference>
<protein>
    <submittedName>
        <fullName evidence="1">Dimethyladenosine transferase</fullName>
    </submittedName>
</protein>
<dbReference type="GO" id="GO:0016740">
    <property type="term" value="F:transferase activity"/>
    <property type="evidence" value="ECO:0007669"/>
    <property type="project" value="UniProtKB-KW"/>
</dbReference>
<dbReference type="GeneID" id="74302032"/>
<comment type="caution">
    <text evidence="1">The sequence shown here is derived from an EMBL/GenBank/DDBJ whole genome shotgun (WGS) entry which is preliminary data.</text>
</comment>
<keyword evidence="2" id="KW-1185">Reference proteome</keyword>
<dbReference type="Gene3D" id="3.30.530.20">
    <property type="match status" value="1"/>
</dbReference>
<name>A0A5N5V3I4_MYCPH</name>
<dbReference type="AlphaFoldDB" id="A0A5N5V3I4"/>
<proteinExistence type="predicted"/>
<evidence type="ECO:0000313" key="1">
    <source>
        <dbReference type="EMBL" id="KAB7756492.1"/>
    </source>
</evidence>
<dbReference type="InterPro" id="IPR019587">
    <property type="entry name" value="Polyketide_cyclase/dehydratase"/>
</dbReference>